<feature type="binding site" evidence="11">
    <location>
        <position position="439"/>
    </location>
    <ligand>
        <name>GTP</name>
        <dbReference type="ChEBI" id="CHEBI:37565"/>
    </ligand>
</feature>
<keyword evidence="15" id="KW-0808">Transferase</keyword>
<feature type="binding site" evidence="11">
    <location>
        <begin position="408"/>
        <end position="410"/>
    </location>
    <ligand>
        <name>substrate</name>
    </ligand>
</feature>
<dbReference type="UniPathway" id="UPA00138"/>
<comment type="cofactor">
    <cofactor evidence="11">
        <name>Mn(2+)</name>
        <dbReference type="ChEBI" id="CHEBI:29035"/>
    </cofactor>
    <text evidence="11">Binds 1 Mn(2+) ion per subunit.</text>
</comment>
<evidence type="ECO:0000256" key="12">
    <source>
        <dbReference type="SAM" id="MobiDB-lite"/>
    </source>
</evidence>
<dbReference type="InterPro" id="IPR013035">
    <property type="entry name" value="PEP_carboxykinase_C"/>
</dbReference>
<comment type="pathway">
    <text evidence="1 11">Carbohydrate biosynthesis; gluconeogenesis.</text>
</comment>
<dbReference type="Pfam" id="PF00821">
    <property type="entry name" value="PEPCK_GTP"/>
    <property type="match status" value="1"/>
</dbReference>
<dbReference type="GO" id="GO:0006107">
    <property type="term" value="P:oxaloacetate metabolic process"/>
    <property type="evidence" value="ECO:0007669"/>
    <property type="project" value="TreeGrafter"/>
</dbReference>
<evidence type="ECO:0000259" key="14">
    <source>
        <dbReference type="Pfam" id="PF17297"/>
    </source>
</evidence>
<protein>
    <recommendedName>
        <fullName evidence="11">Phosphoenolpyruvate carboxykinase [GTP]</fullName>
        <shortName evidence="11">PEP carboxykinase</shortName>
        <shortName evidence="11">PEPCK</shortName>
        <ecNumber evidence="11">4.1.1.32</ecNumber>
    </recommendedName>
    <alternativeName>
        <fullName evidence="11">GTP-dependent phosphoenolpyruvate carboxykinase</fullName>
        <shortName evidence="11">GTP-PEPCK</shortName>
    </alternativeName>
</protein>
<dbReference type="GO" id="GO:0005829">
    <property type="term" value="C:cytosol"/>
    <property type="evidence" value="ECO:0007669"/>
    <property type="project" value="TreeGrafter"/>
</dbReference>
<evidence type="ECO:0000256" key="3">
    <source>
        <dbReference type="ARBA" id="ARBA00011245"/>
    </source>
</evidence>
<organism evidence="15 16">
    <name type="scientific">Mycetocola lacteus</name>
    <dbReference type="NCBI Taxonomy" id="76637"/>
    <lineage>
        <taxon>Bacteria</taxon>
        <taxon>Bacillati</taxon>
        <taxon>Actinomycetota</taxon>
        <taxon>Actinomycetes</taxon>
        <taxon>Micrococcales</taxon>
        <taxon>Microbacteriaceae</taxon>
        <taxon>Mycetocola</taxon>
    </lineage>
</organism>
<dbReference type="Gene3D" id="3.40.449.10">
    <property type="entry name" value="Phosphoenolpyruvate Carboxykinase, domain 1"/>
    <property type="match status" value="1"/>
</dbReference>
<dbReference type="GO" id="GO:0046327">
    <property type="term" value="P:glycerol biosynthetic process from pyruvate"/>
    <property type="evidence" value="ECO:0007669"/>
    <property type="project" value="TreeGrafter"/>
</dbReference>
<dbReference type="SUPFAM" id="SSF68923">
    <property type="entry name" value="PEP carboxykinase N-terminal domain"/>
    <property type="match status" value="1"/>
</dbReference>
<dbReference type="GO" id="GO:0005525">
    <property type="term" value="F:GTP binding"/>
    <property type="evidence" value="ECO:0007669"/>
    <property type="project" value="UniProtKB-UniRule"/>
</dbReference>
<dbReference type="PANTHER" id="PTHR11561:SF0">
    <property type="entry name" value="PHOSPHOENOLPYRUVATE CARBOXYKINASE [GTP]-RELATED"/>
    <property type="match status" value="1"/>
</dbReference>
<comment type="subunit">
    <text evidence="3 11">Monomer.</text>
</comment>
<evidence type="ECO:0000256" key="6">
    <source>
        <dbReference type="ARBA" id="ARBA00022741"/>
    </source>
</evidence>
<feature type="domain" description="Phosphoenolpyruvate carboxykinase GTP-utilising N-terminal" evidence="14">
    <location>
        <begin position="43"/>
        <end position="263"/>
    </location>
</feature>
<sequence>MIDQRHDAQTKTEAVRGTGHDSAFTGDAATYPAAVGVPAALAEWVATIAAHTRPDRVVWWTGTQTEVAALQDELVAEGKLIRLNPELRPDSFLARSNPDDVARVESRTFICSENPADAGPTNNWHEPAAMRAELSARFAGSMRGRTMFVVPFSMGPVGGPLSRVGVQLTDSGYATLSMTIMTRTGSAVLDEIERGADWVRAIHSVGAPLLPGEADVAWPCNPEKYIVQFPETREIWSFGSGYGGNALLAKKCFALRIASVQGRDEGWLAEHMLLMRLISPEGRAFHIAGAFPSACGKTNLAMLRPDLPGWRVETLGDDIAWLQPRQDGRLWAINPEAGFFGVAPGTNAKTNRAAIEMLAAHTIFTNVALTAEGDVWWEGLTDVPPAGITDWQGNPWDQSAGTPAAHPNARFTVAAEHCPTAAEKIGEAVPVDAILFGGRRASTVPLVTEARGWAHGVYLGATIASETTAAAEGTTGIVRRDPFAMLPFCGYHVADHWAHWLRIGEQLDPDLAPRMYRVNWFRRDAEGGFLWPGFTENARVLAWIAGRISGEAEANETAIGSVPLTADIAAEGLDADRLSRLLTVDPVEWRYEVEREAEFFGGVGNRLPVELSGQLAEARIRIARAFG</sequence>
<dbReference type="AlphaFoldDB" id="A0A3L7AJZ6"/>
<keyword evidence="16" id="KW-1185">Reference proteome</keyword>
<dbReference type="Pfam" id="PF17297">
    <property type="entry name" value="PEPCK_N"/>
    <property type="match status" value="1"/>
</dbReference>
<dbReference type="GO" id="GO:0006094">
    <property type="term" value="P:gluconeogenesis"/>
    <property type="evidence" value="ECO:0007669"/>
    <property type="project" value="UniProtKB-UniRule"/>
</dbReference>
<evidence type="ECO:0000313" key="16">
    <source>
        <dbReference type="Proteomes" id="UP000269438"/>
    </source>
</evidence>
<dbReference type="OrthoDB" id="9758871at2"/>
<keyword evidence="4 11" id="KW-0312">Gluconeogenesis</keyword>
<dbReference type="GO" id="GO:0071333">
    <property type="term" value="P:cellular response to glucose stimulus"/>
    <property type="evidence" value="ECO:0007669"/>
    <property type="project" value="TreeGrafter"/>
</dbReference>
<comment type="caution">
    <text evidence="15">The sequence shown here is derived from an EMBL/GenBank/DDBJ whole genome shotgun (WGS) entry which is preliminary data.</text>
</comment>
<keyword evidence="8 11" id="KW-0342">GTP-binding</keyword>
<dbReference type="InterPro" id="IPR035078">
    <property type="entry name" value="PEP_carboxykinase_GTP_N"/>
</dbReference>
<keyword evidence="11" id="KW-0963">Cytoplasm</keyword>
<comment type="catalytic activity">
    <reaction evidence="11">
        <text>oxaloacetate + GTP = phosphoenolpyruvate + GDP + CO2</text>
        <dbReference type="Rhea" id="RHEA:10388"/>
        <dbReference type="ChEBI" id="CHEBI:16452"/>
        <dbReference type="ChEBI" id="CHEBI:16526"/>
        <dbReference type="ChEBI" id="CHEBI:37565"/>
        <dbReference type="ChEBI" id="CHEBI:58189"/>
        <dbReference type="ChEBI" id="CHEBI:58702"/>
        <dbReference type="EC" id="4.1.1.32"/>
    </reaction>
</comment>
<reference evidence="15 16" key="1">
    <citation type="submission" date="2018-10" db="EMBL/GenBank/DDBJ databases">
        <authorList>
            <person name="Li J."/>
        </authorList>
    </citation>
    <scope>NUCLEOTIDE SEQUENCE [LARGE SCALE GENOMIC DNA]</scope>
    <source>
        <strain evidence="15 16">JCM 11654</strain>
    </source>
</reference>
<evidence type="ECO:0000256" key="11">
    <source>
        <dbReference type="HAMAP-Rule" id="MF_00452"/>
    </source>
</evidence>
<dbReference type="GO" id="GO:0019543">
    <property type="term" value="P:propionate catabolic process"/>
    <property type="evidence" value="ECO:0007669"/>
    <property type="project" value="TreeGrafter"/>
</dbReference>
<feature type="binding site" evidence="11">
    <location>
        <begin position="534"/>
        <end position="537"/>
    </location>
    <ligand>
        <name>GTP</name>
        <dbReference type="ChEBI" id="CHEBI:37565"/>
    </ligand>
</feature>
<gene>
    <name evidence="11" type="primary">pckG</name>
    <name evidence="15" type="ORF">D9V34_15280</name>
</gene>
<dbReference type="GO" id="GO:0030145">
    <property type="term" value="F:manganese ion binding"/>
    <property type="evidence" value="ECO:0007669"/>
    <property type="project" value="UniProtKB-UniRule"/>
</dbReference>
<accession>A0A3L7AJZ6</accession>
<dbReference type="EC" id="4.1.1.32" evidence="11"/>
<dbReference type="InterPro" id="IPR035077">
    <property type="entry name" value="PEP_carboxykinase_GTP_C"/>
</dbReference>
<keyword evidence="7 11" id="KW-0210">Decarboxylase</keyword>
<feature type="binding site" evidence="11">
    <location>
        <begin position="242"/>
        <end position="244"/>
    </location>
    <ligand>
        <name>substrate</name>
    </ligand>
</feature>
<feature type="binding site" evidence="11">
    <location>
        <position position="293"/>
    </location>
    <ligand>
        <name>substrate</name>
    </ligand>
</feature>
<keyword evidence="15" id="KW-0670">Pyruvate</keyword>
<dbReference type="PANTHER" id="PTHR11561">
    <property type="entry name" value="PHOSPHOENOLPYRUVATE CARBOXYKINASE"/>
    <property type="match status" value="1"/>
</dbReference>
<dbReference type="InterPro" id="IPR008209">
    <property type="entry name" value="PEP_carboxykinase_GTP"/>
</dbReference>
<evidence type="ECO:0000313" key="15">
    <source>
        <dbReference type="EMBL" id="RLP79921.1"/>
    </source>
</evidence>
<feature type="binding site" evidence="11">
    <location>
        <position position="251"/>
    </location>
    <ligand>
        <name>Mn(2+)</name>
        <dbReference type="ChEBI" id="CHEBI:29035"/>
    </ligand>
</feature>
<dbReference type="PIRSF" id="PIRSF001348">
    <property type="entry name" value="PEP_carboxykinase_GTP"/>
    <property type="match status" value="1"/>
</dbReference>
<feature type="binding site" evidence="11">
    <location>
        <position position="103"/>
    </location>
    <ligand>
        <name>substrate</name>
    </ligand>
</feature>
<evidence type="ECO:0000256" key="4">
    <source>
        <dbReference type="ARBA" id="ARBA00022432"/>
    </source>
</evidence>
<keyword evidence="6 11" id="KW-0547">Nucleotide-binding</keyword>
<dbReference type="GO" id="GO:0033993">
    <property type="term" value="P:response to lipid"/>
    <property type="evidence" value="ECO:0007669"/>
    <property type="project" value="TreeGrafter"/>
</dbReference>
<name>A0A3L7AJZ6_9MICO</name>
<dbReference type="Gene3D" id="2.170.8.10">
    <property type="entry name" value="Phosphoenolpyruvate Carboxykinase, domain 2"/>
    <property type="match status" value="1"/>
</dbReference>
<evidence type="ECO:0000256" key="1">
    <source>
        <dbReference type="ARBA" id="ARBA00004742"/>
    </source>
</evidence>
<dbReference type="InterPro" id="IPR008210">
    <property type="entry name" value="PEP_carboxykinase_N"/>
</dbReference>
<dbReference type="Proteomes" id="UP000269438">
    <property type="component" value="Unassembled WGS sequence"/>
</dbReference>
<dbReference type="PROSITE" id="PS00505">
    <property type="entry name" value="PEPCK_GTP"/>
    <property type="match status" value="1"/>
</dbReference>
<feature type="region of interest" description="Disordered" evidence="12">
    <location>
        <begin position="1"/>
        <end position="21"/>
    </location>
</feature>
<evidence type="ECO:0000256" key="10">
    <source>
        <dbReference type="ARBA" id="ARBA00023239"/>
    </source>
</evidence>
<evidence type="ECO:0000256" key="8">
    <source>
        <dbReference type="ARBA" id="ARBA00023134"/>
    </source>
</evidence>
<evidence type="ECO:0000256" key="7">
    <source>
        <dbReference type="ARBA" id="ARBA00022793"/>
    </source>
</evidence>
<evidence type="ECO:0000256" key="2">
    <source>
        <dbReference type="ARBA" id="ARBA00005796"/>
    </source>
</evidence>
<evidence type="ECO:0000259" key="13">
    <source>
        <dbReference type="Pfam" id="PF00821"/>
    </source>
</evidence>
<evidence type="ECO:0000256" key="5">
    <source>
        <dbReference type="ARBA" id="ARBA00022723"/>
    </source>
</evidence>
<dbReference type="NCBIfam" id="NF003253">
    <property type="entry name" value="PRK04210.1"/>
    <property type="match status" value="1"/>
</dbReference>
<dbReference type="EMBL" id="RCUY01000014">
    <property type="protein sequence ID" value="RLP79921.1"/>
    <property type="molecule type" value="Genomic_DNA"/>
</dbReference>
<feature type="binding site" evidence="11">
    <location>
        <position position="271"/>
    </location>
    <ligand>
        <name>Mn(2+)</name>
        <dbReference type="ChEBI" id="CHEBI:29035"/>
    </ligand>
</feature>
<dbReference type="CDD" id="cd00819">
    <property type="entry name" value="PEPCK_GTP"/>
    <property type="match status" value="1"/>
</dbReference>
<feature type="binding site" evidence="11">
    <location>
        <position position="410"/>
    </location>
    <ligand>
        <name>GTP</name>
        <dbReference type="ChEBI" id="CHEBI:37565"/>
    </ligand>
</feature>
<dbReference type="GO" id="GO:0016301">
    <property type="term" value="F:kinase activity"/>
    <property type="evidence" value="ECO:0007669"/>
    <property type="project" value="UniProtKB-KW"/>
</dbReference>
<evidence type="ECO:0000256" key="9">
    <source>
        <dbReference type="ARBA" id="ARBA00023211"/>
    </source>
</evidence>
<dbReference type="InterPro" id="IPR018091">
    <property type="entry name" value="PEP_carboxykin_GTP_CS"/>
</dbReference>
<feature type="binding site" evidence="11">
    <location>
        <position position="318"/>
    </location>
    <ligand>
        <name>Mn(2+)</name>
        <dbReference type="ChEBI" id="CHEBI:29035"/>
    </ligand>
</feature>
<proteinExistence type="inferred from homology"/>
<comment type="similarity">
    <text evidence="2 11">Belongs to the phosphoenolpyruvate carboxykinase [GTP] family.</text>
</comment>
<keyword evidence="5 11" id="KW-0479">Metal-binding</keyword>
<keyword evidence="15" id="KW-0418">Kinase</keyword>
<keyword evidence="10 11" id="KW-0456">Lyase</keyword>
<keyword evidence="9 11" id="KW-0464">Manganese</keyword>
<feature type="active site" evidence="11">
    <location>
        <position position="295"/>
    </location>
</feature>
<dbReference type="GO" id="GO:0004613">
    <property type="term" value="F:phosphoenolpyruvate carboxykinase (GTP) activity"/>
    <property type="evidence" value="ECO:0007669"/>
    <property type="project" value="UniProtKB-UniRule"/>
</dbReference>
<feature type="compositionally biased region" description="Basic and acidic residues" evidence="12">
    <location>
        <begin position="1"/>
        <end position="14"/>
    </location>
</feature>
<feature type="domain" description="Phosphoenolpyruvate carboxykinase C-terminal P-loop" evidence="13">
    <location>
        <begin position="267"/>
        <end position="618"/>
    </location>
</feature>
<dbReference type="Gene3D" id="3.90.228.20">
    <property type="match status" value="1"/>
</dbReference>
<dbReference type="FunFam" id="3.40.449.10:FF:000005">
    <property type="entry name" value="Phosphoenolpyruvate carboxykinase [GTP]"/>
    <property type="match status" value="1"/>
</dbReference>
<dbReference type="SUPFAM" id="SSF53795">
    <property type="entry name" value="PEP carboxykinase-like"/>
    <property type="match status" value="1"/>
</dbReference>
<dbReference type="GO" id="GO:0042594">
    <property type="term" value="P:response to starvation"/>
    <property type="evidence" value="ECO:0007669"/>
    <property type="project" value="TreeGrafter"/>
</dbReference>
<dbReference type="HAMAP" id="MF_00452">
    <property type="entry name" value="PEPCK_GTP"/>
    <property type="match status" value="1"/>
</dbReference>
<comment type="function">
    <text evidence="11">Catalyzes the conversion of oxaloacetate (OAA) to phosphoenolpyruvate (PEP), the rate-limiting step in the metabolic pathway that produces glucose from lactate and other precursors derived from the citric acid cycle.</text>
</comment>
<feature type="binding site" evidence="11">
    <location>
        <begin position="294"/>
        <end position="299"/>
    </location>
    <ligand>
        <name>GTP</name>
        <dbReference type="ChEBI" id="CHEBI:37565"/>
    </ligand>
</feature>
<comment type="subcellular location">
    <subcellularLocation>
        <location evidence="11">Cytoplasm</location>
    </subcellularLocation>
</comment>